<proteinExistence type="predicted"/>
<dbReference type="SUPFAM" id="SSF52980">
    <property type="entry name" value="Restriction endonuclease-like"/>
    <property type="match status" value="1"/>
</dbReference>
<accession>W4LG91</accession>
<gene>
    <name evidence="2" type="ORF">ETSY1_23865</name>
</gene>
<dbReference type="Gene3D" id="3.90.1570.10">
    <property type="entry name" value="tt1808, chain A"/>
    <property type="match status" value="1"/>
</dbReference>
<dbReference type="PANTHER" id="PTHR47152:SF2">
    <property type="entry name" value="SLR2084 PROTEIN"/>
    <property type="match status" value="1"/>
</dbReference>
<evidence type="ECO:0000313" key="3">
    <source>
        <dbReference type="Proteomes" id="UP000019141"/>
    </source>
</evidence>
<dbReference type="HOGENOM" id="CLU_098557_0_0_7"/>
<dbReference type="Pfam" id="PF05685">
    <property type="entry name" value="Uma2"/>
    <property type="match status" value="1"/>
</dbReference>
<reference evidence="2 3" key="1">
    <citation type="journal article" date="2014" name="Nature">
        <title>An environmental bacterial taxon with a large and distinct metabolic repertoire.</title>
        <authorList>
            <person name="Wilson M.C."/>
            <person name="Mori T."/>
            <person name="Ruckert C."/>
            <person name="Uria A.R."/>
            <person name="Helf M.J."/>
            <person name="Takada K."/>
            <person name="Gernert C."/>
            <person name="Steffens U.A."/>
            <person name="Heycke N."/>
            <person name="Schmitt S."/>
            <person name="Rinke C."/>
            <person name="Helfrich E.J."/>
            <person name="Brachmann A.O."/>
            <person name="Gurgui C."/>
            <person name="Wakimoto T."/>
            <person name="Kracht M."/>
            <person name="Crusemann M."/>
            <person name="Hentschel U."/>
            <person name="Abe I."/>
            <person name="Matsunaga S."/>
            <person name="Kalinowski J."/>
            <person name="Takeyama H."/>
            <person name="Piel J."/>
        </authorList>
    </citation>
    <scope>NUCLEOTIDE SEQUENCE [LARGE SCALE GENOMIC DNA]</scope>
    <source>
        <strain evidence="3">TSY1</strain>
    </source>
</reference>
<dbReference type="EMBL" id="AZHW01000700">
    <property type="protein sequence ID" value="ETW97118.1"/>
    <property type="molecule type" value="Genomic_DNA"/>
</dbReference>
<protein>
    <recommendedName>
        <fullName evidence="1">Putative restriction endonuclease domain-containing protein</fullName>
    </recommendedName>
</protein>
<sequence>MATMINPTETSVIIEGASWATYECLLEDFGDSRTTRMTYDQGTLEIMTPSYQHERLKSLLTTLFEAMATGLDLDFENAGSTTFKREEKARGFEPDACFYVQHVAAVRGKQRLDLTTDPPPDLVIGVDITHPSLGKLPIYAAVGVIEVWRCDGYQVHMHRLIDGQYEPAETSAILTGVTKADVNRLLDLSEEMTRAAWIRHIQAWAQSLE</sequence>
<dbReference type="InterPro" id="IPR012296">
    <property type="entry name" value="Nuclease_put_TT1808"/>
</dbReference>
<dbReference type="InterPro" id="IPR011335">
    <property type="entry name" value="Restrct_endonuc-II-like"/>
</dbReference>
<evidence type="ECO:0000259" key="1">
    <source>
        <dbReference type="Pfam" id="PF05685"/>
    </source>
</evidence>
<dbReference type="Proteomes" id="UP000019141">
    <property type="component" value="Unassembled WGS sequence"/>
</dbReference>
<comment type="caution">
    <text evidence="2">The sequence shown here is derived from an EMBL/GenBank/DDBJ whole genome shotgun (WGS) entry which is preliminary data.</text>
</comment>
<dbReference type="CDD" id="cd06260">
    <property type="entry name" value="DUF820-like"/>
    <property type="match status" value="1"/>
</dbReference>
<keyword evidence="3" id="KW-1185">Reference proteome</keyword>
<dbReference type="InterPro" id="IPR008538">
    <property type="entry name" value="Uma2"/>
</dbReference>
<evidence type="ECO:0000313" key="2">
    <source>
        <dbReference type="EMBL" id="ETW97118.1"/>
    </source>
</evidence>
<name>W4LG91_ENTF1</name>
<dbReference type="AlphaFoldDB" id="W4LG91"/>
<dbReference type="PANTHER" id="PTHR47152">
    <property type="entry name" value="SLR2084 PROTEIN-RELATED"/>
    <property type="match status" value="1"/>
</dbReference>
<organism evidence="2 3">
    <name type="scientific">Entotheonella factor</name>
    <dbReference type="NCBI Taxonomy" id="1429438"/>
    <lineage>
        <taxon>Bacteria</taxon>
        <taxon>Pseudomonadati</taxon>
        <taxon>Nitrospinota/Tectimicrobiota group</taxon>
        <taxon>Candidatus Tectimicrobiota</taxon>
        <taxon>Candidatus Entotheonellia</taxon>
        <taxon>Candidatus Entotheonellales</taxon>
        <taxon>Candidatus Entotheonellaceae</taxon>
        <taxon>Candidatus Entotheonella</taxon>
    </lineage>
</organism>
<feature type="domain" description="Putative restriction endonuclease" evidence="1">
    <location>
        <begin position="19"/>
        <end position="170"/>
    </location>
</feature>